<proteinExistence type="predicted"/>
<protein>
    <recommendedName>
        <fullName evidence="3">DUF192 domain-containing protein</fullName>
    </recommendedName>
</protein>
<dbReference type="PANTHER" id="PTHR37953">
    <property type="entry name" value="UPF0127 PROTEIN MJ1496"/>
    <property type="match status" value="1"/>
</dbReference>
<sequence length="179" mass="20667">MKTFIAHFTPMLIKNISQILIISLTLLSCNSPSAAFKERKRTKIFIQKKEAVEVILSTTSEQMSLGLSGTKESEFRKDQAMLFWYSKDGARKFWMPNTLFDLDIFFIDSQMKIIAVERNVPHHPGVQEPPAIYRTKLYHCRHVLEMRSDSPLAKKLKVGDKITFEKGFSLLEKELSTRP</sequence>
<dbReference type="Gene3D" id="2.60.120.1140">
    <property type="entry name" value="Protein of unknown function DUF192"/>
    <property type="match status" value="1"/>
</dbReference>
<name>E1WXE5_HALMS</name>
<dbReference type="RefSeq" id="WP_014245237.1">
    <property type="nucleotide sequence ID" value="NC_016620.1"/>
</dbReference>
<dbReference type="Pfam" id="PF02643">
    <property type="entry name" value="DUF192"/>
    <property type="match status" value="1"/>
</dbReference>
<gene>
    <name evidence="1" type="ordered locus">BMS_2683</name>
</gene>
<dbReference type="HOGENOM" id="CLU_1501495_0_0_7"/>
<organism evidence="1 2">
    <name type="scientific">Halobacteriovorax marinus (strain ATCC BAA-682 / DSM 15412 / SJ)</name>
    <name type="common">Bacteriovorax marinus</name>
    <dbReference type="NCBI Taxonomy" id="862908"/>
    <lineage>
        <taxon>Bacteria</taxon>
        <taxon>Pseudomonadati</taxon>
        <taxon>Bdellovibrionota</taxon>
        <taxon>Bacteriovoracia</taxon>
        <taxon>Bacteriovoracales</taxon>
        <taxon>Halobacteriovoraceae</taxon>
        <taxon>Halobacteriovorax</taxon>
    </lineage>
</organism>
<evidence type="ECO:0000313" key="2">
    <source>
        <dbReference type="Proteomes" id="UP000008963"/>
    </source>
</evidence>
<dbReference type="eggNOG" id="COG1430">
    <property type="taxonomic scope" value="Bacteria"/>
</dbReference>
<dbReference type="STRING" id="862908.BMS_2683"/>
<reference evidence="2" key="1">
    <citation type="journal article" date="2013" name="ISME J.">
        <title>A small predatory core genome in the divergent marine Bacteriovorax marinus SJ and the terrestrial Bdellovibrio bacteriovorus.</title>
        <authorList>
            <person name="Crossman L.C."/>
            <person name="Chen H."/>
            <person name="Cerdeno-Tarraga A.M."/>
            <person name="Brooks K."/>
            <person name="Quail M.A."/>
            <person name="Pineiro S.A."/>
            <person name="Hobley L."/>
            <person name="Sockett R.E."/>
            <person name="Bentley S.D."/>
            <person name="Parkhill J."/>
            <person name="Williams H.N."/>
            <person name="Stine O.C."/>
        </authorList>
    </citation>
    <scope>NUCLEOTIDE SEQUENCE [LARGE SCALE GENOMIC DNA]</scope>
    <source>
        <strain evidence="2">ATCC BAA-682 / DSM 15412 / SJ</strain>
    </source>
</reference>
<evidence type="ECO:0008006" key="3">
    <source>
        <dbReference type="Google" id="ProtNLM"/>
    </source>
</evidence>
<dbReference type="InterPro" id="IPR003795">
    <property type="entry name" value="DUF192"/>
</dbReference>
<accession>E1WXE5</accession>
<dbReference type="PROSITE" id="PS51257">
    <property type="entry name" value="PROKAR_LIPOPROTEIN"/>
    <property type="match status" value="1"/>
</dbReference>
<dbReference type="Proteomes" id="UP000008963">
    <property type="component" value="Chromosome"/>
</dbReference>
<evidence type="ECO:0000313" key="1">
    <source>
        <dbReference type="EMBL" id="CBW27462.1"/>
    </source>
</evidence>
<dbReference type="InterPro" id="IPR038695">
    <property type="entry name" value="Saro_0823-like_sf"/>
</dbReference>
<dbReference type="OrthoDB" id="5526466at2"/>
<keyword evidence="2" id="KW-1185">Reference proteome</keyword>
<dbReference type="AlphaFoldDB" id="E1WXE5"/>
<dbReference type="KEGG" id="bmx:BMS_2683"/>
<dbReference type="EMBL" id="FQ312005">
    <property type="protein sequence ID" value="CBW27462.1"/>
    <property type="molecule type" value="Genomic_DNA"/>
</dbReference>
<dbReference type="PANTHER" id="PTHR37953:SF1">
    <property type="entry name" value="UPF0127 PROTEIN MJ1496"/>
    <property type="match status" value="1"/>
</dbReference>